<comment type="catalytic activity">
    <reaction evidence="7">
        <text>cutin + H2O = cutin monomers.</text>
        <dbReference type="EC" id="3.1.1.74"/>
    </reaction>
</comment>
<dbReference type="GO" id="GO:0050525">
    <property type="term" value="F:cutinase activity"/>
    <property type="evidence" value="ECO:0007669"/>
    <property type="project" value="UniProtKB-EC"/>
</dbReference>
<dbReference type="AlphaFoldDB" id="A0AAV9X3R2"/>
<evidence type="ECO:0000256" key="9">
    <source>
        <dbReference type="PIRSR" id="PIRSR611150-2"/>
    </source>
</evidence>
<keyword evidence="6 9" id="KW-1015">Disulfide bond</keyword>
<dbReference type="Pfam" id="PF01083">
    <property type="entry name" value="Cutinase"/>
    <property type="match status" value="1"/>
</dbReference>
<dbReference type="GO" id="GO:0005576">
    <property type="term" value="C:extracellular region"/>
    <property type="evidence" value="ECO:0007669"/>
    <property type="project" value="InterPro"/>
</dbReference>
<evidence type="ECO:0000256" key="10">
    <source>
        <dbReference type="SAM" id="Phobius"/>
    </source>
</evidence>
<evidence type="ECO:0000256" key="2">
    <source>
        <dbReference type="ARBA" id="ARBA00013095"/>
    </source>
</evidence>
<evidence type="ECO:0000256" key="3">
    <source>
        <dbReference type="ARBA" id="ARBA00022487"/>
    </source>
</evidence>
<dbReference type="PANTHER" id="PTHR48250">
    <property type="entry name" value="CUTINASE 2-RELATED"/>
    <property type="match status" value="1"/>
</dbReference>
<dbReference type="EMBL" id="JAVHJO010000014">
    <property type="protein sequence ID" value="KAK6529112.1"/>
    <property type="molecule type" value="Genomic_DNA"/>
</dbReference>
<evidence type="ECO:0000256" key="4">
    <source>
        <dbReference type="ARBA" id="ARBA00022729"/>
    </source>
</evidence>
<feature type="active site" description="Nucleophile" evidence="8">
    <location>
        <position position="229"/>
    </location>
</feature>
<dbReference type="PANTHER" id="PTHR48250:SF1">
    <property type="entry name" value="CUTINASE"/>
    <property type="match status" value="1"/>
</dbReference>
<dbReference type="SUPFAM" id="SSF53474">
    <property type="entry name" value="alpha/beta-Hydrolases"/>
    <property type="match status" value="1"/>
</dbReference>
<keyword evidence="3" id="KW-0719">Serine esterase</keyword>
<keyword evidence="5" id="KW-0378">Hydrolase</keyword>
<evidence type="ECO:0000313" key="12">
    <source>
        <dbReference type="Proteomes" id="UP001365542"/>
    </source>
</evidence>
<reference evidence="11 12" key="1">
    <citation type="submission" date="2019-10" db="EMBL/GenBank/DDBJ databases">
        <authorList>
            <person name="Palmer J.M."/>
        </authorList>
    </citation>
    <scope>NUCLEOTIDE SEQUENCE [LARGE SCALE GENOMIC DNA]</scope>
    <source>
        <strain evidence="11 12">TWF694</strain>
    </source>
</reference>
<organism evidence="11 12">
    <name type="scientific">Orbilia ellipsospora</name>
    <dbReference type="NCBI Taxonomy" id="2528407"/>
    <lineage>
        <taxon>Eukaryota</taxon>
        <taxon>Fungi</taxon>
        <taxon>Dikarya</taxon>
        <taxon>Ascomycota</taxon>
        <taxon>Pezizomycotina</taxon>
        <taxon>Orbiliomycetes</taxon>
        <taxon>Orbiliales</taxon>
        <taxon>Orbiliaceae</taxon>
        <taxon>Orbilia</taxon>
    </lineage>
</organism>
<keyword evidence="10" id="KW-0472">Membrane</keyword>
<comment type="caution">
    <text evidence="11">The sequence shown here is derived from an EMBL/GenBank/DDBJ whole genome shotgun (WGS) entry which is preliminary data.</text>
</comment>
<dbReference type="Proteomes" id="UP001365542">
    <property type="component" value="Unassembled WGS sequence"/>
</dbReference>
<dbReference type="PRINTS" id="PR00129">
    <property type="entry name" value="CUTINASE"/>
</dbReference>
<proteinExistence type="inferred from homology"/>
<keyword evidence="12" id="KW-1185">Reference proteome</keyword>
<feature type="active site" description="Proton donor/acceptor" evidence="8">
    <location>
        <position position="294"/>
    </location>
</feature>
<keyword evidence="10" id="KW-1133">Transmembrane helix</keyword>
<evidence type="ECO:0000313" key="11">
    <source>
        <dbReference type="EMBL" id="KAK6529112.1"/>
    </source>
</evidence>
<feature type="disulfide bond" evidence="9">
    <location>
        <begin position="143"/>
        <end position="218"/>
    </location>
</feature>
<keyword evidence="10" id="KW-0812">Transmembrane</keyword>
<gene>
    <name evidence="11" type="ORF">TWF694_004327</name>
</gene>
<protein>
    <recommendedName>
        <fullName evidence="2">cutinase</fullName>
        <ecNumber evidence="2">3.1.1.74</ecNumber>
    </recommendedName>
</protein>
<name>A0AAV9X3R2_9PEZI</name>
<feature type="active site" evidence="8">
    <location>
        <position position="281"/>
    </location>
</feature>
<dbReference type="InterPro" id="IPR000675">
    <property type="entry name" value="Cutinase/axe"/>
</dbReference>
<evidence type="ECO:0000256" key="8">
    <source>
        <dbReference type="PIRSR" id="PIRSR611150-1"/>
    </source>
</evidence>
<accession>A0AAV9X3R2</accession>
<feature type="transmembrane region" description="Helical" evidence="10">
    <location>
        <begin position="94"/>
        <end position="113"/>
    </location>
</feature>
<dbReference type="EC" id="3.1.1.74" evidence="2"/>
<dbReference type="GO" id="GO:0016052">
    <property type="term" value="P:carbohydrate catabolic process"/>
    <property type="evidence" value="ECO:0007669"/>
    <property type="project" value="TreeGrafter"/>
</dbReference>
<keyword evidence="4" id="KW-0732">Signal</keyword>
<dbReference type="InterPro" id="IPR011150">
    <property type="entry name" value="Cutinase_monf"/>
</dbReference>
<evidence type="ECO:0000256" key="1">
    <source>
        <dbReference type="ARBA" id="ARBA00007534"/>
    </source>
</evidence>
<evidence type="ECO:0000256" key="5">
    <source>
        <dbReference type="ARBA" id="ARBA00022801"/>
    </source>
</evidence>
<evidence type="ECO:0000256" key="7">
    <source>
        <dbReference type="ARBA" id="ARBA00034045"/>
    </source>
</evidence>
<comment type="similarity">
    <text evidence="1">Belongs to the cutinase family.</text>
</comment>
<sequence length="321" mass="35101">MSQQENTMPQMDFDQGSYNNDGSLDLSLLNLQISHPRRSFLIYLCINLYANPTLPGREYLDTLLSDFTKLEPVTGSYNYPSFQPSAKIASMIRILITLLSILHILNAASAYIIPRRTHDNTTYDSYKNGSYVKDVKDMKSGGCKPVTFIYARGTMEWGGGMGVLVGPSLVKALQKALPGGADALDSQGVNYTASLQSYFVDGDPIGSRNMADMTEAACNGTAVILAGYSQGAQLVHKAAALMSQSAADKVKAVILLGDPKNGTALDKGLDARTKSFCYSLDPICKGWPIIWPLHWMYRMEADAVAKFVVSHVGDIKYNQRQ</sequence>
<evidence type="ECO:0000256" key="6">
    <source>
        <dbReference type="ARBA" id="ARBA00023157"/>
    </source>
</evidence>
<dbReference type="Gene3D" id="3.40.50.1820">
    <property type="entry name" value="alpha/beta hydrolase"/>
    <property type="match status" value="1"/>
</dbReference>
<feature type="disulfide bond" evidence="9">
    <location>
        <begin position="277"/>
        <end position="284"/>
    </location>
</feature>
<dbReference type="SMART" id="SM01110">
    <property type="entry name" value="Cutinase"/>
    <property type="match status" value="1"/>
</dbReference>
<dbReference type="InterPro" id="IPR029058">
    <property type="entry name" value="AB_hydrolase_fold"/>
</dbReference>